<dbReference type="SMART" id="SM00267">
    <property type="entry name" value="GGDEF"/>
    <property type="match status" value="1"/>
</dbReference>
<protein>
    <submittedName>
        <fullName evidence="2">Diguanylate cyclase DosC</fullName>
        <ecNumber evidence="2">2.7.7.65</ecNumber>
    </submittedName>
</protein>
<evidence type="ECO:0000313" key="2">
    <source>
        <dbReference type="EMBL" id="MPN29066.1"/>
    </source>
</evidence>
<name>A0A645GS72_9ZZZZ</name>
<gene>
    <name evidence="2" type="primary">dosC_8</name>
    <name evidence="2" type="ORF">SDC9_176514</name>
</gene>
<dbReference type="Pfam" id="PF00990">
    <property type="entry name" value="GGDEF"/>
    <property type="match status" value="1"/>
</dbReference>
<reference evidence="2" key="1">
    <citation type="submission" date="2019-08" db="EMBL/GenBank/DDBJ databases">
        <authorList>
            <person name="Kucharzyk K."/>
            <person name="Murdoch R.W."/>
            <person name="Higgins S."/>
            <person name="Loffler F."/>
        </authorList>
    </citation>
    <scope>NUCLEOTIDE SEQUENCE</scope>
</reference>
<dbReference type="EC" id="2.7.7.65" evidence="2"/>
<dbReference type="InterPro" id="IPR029787">
    <property type="entry name" value="Nucleotide_cyclase"/>
</dbReference>
<dbReference type="NCBIfam" id="TIGR00254">
    <property type="entry name" value="GGDEF"/>
    <property type="match status" value="1"/>
</dbReference>
<dbReference type="CDD" id="cd01949">
    <property type="entry name" value="GGDEF"/>
    <property type="match status" value="1"/>
</dbReference>
<proteinExistence type="predicted"/>
<sequence length="123" mass="13977">MMDVDGFKQINDTYGHFYGDGVLTYVSQILKASCKNTNAFLARYGGDEFCIVLPPNQEVDAEEIIARVHSNVANWNQTHPELRPIGLSIGYAEWDQKLDISYESLLARADERMYSVKNAKKRT</sequence>
<dbReference type="GO" id="GO:0052621">
    <property type="term" value="F:diguanylate cyclase activity"/>
    <property type="evidence" value="ECO:0007669"/>
    <property type="project" value="UniProtKB-EC"/>
</dbReference>
<dbReference type="InterPro" id="IPR043128">
    <property type="entry name" value="Rev_trsase/Diguanyl_cyclase"/>
</dbReference>
<dbReference type="PANTHER" id="PTHR45138:SF9">
    <property type="entry name" value="DIGUANYLATE CYCLASE DGCM-RELATED"/>
    <property type="match status" value="1"/>
</dbReference>
<dbReference type="Gene3D" id="3.30.70.270">
    <property type="match status" value="1"/>
</dbReference>
<organism evidence="2">
    <name type="scientific">bioreactor metagenome</name>
    <dbReference type="NCBI Taxonomy" id="1076179"/>
    <lineage>
        <taxon>unclassified sequences</taxon>
        <taxon>metagenomes</taxon>
        <taxon>ecological metagenomes</taxon>
    </lineage>
</organism>
<keyword evidence="2" id="KW-0808">Transferase</keyword>
<dbReference type="InterPro" id="IPR000160">
    <property type="entry name" value="GGDEF_dom"/>
</dbReference>
<dbReference type="GO" id="GO:1902201">
    <property type="term" value="P:negative regulation of bacterial-type flagellum-dependent cell motility"/>
    <property type="evidence" value="ECO:0007669"/>
    <property type="project" value="TreeGrafter"/>
</dbReference>
<dbReference type="AlphaFoldDB" id="A0A645GS72"/>
<dbReference type="SUPFAM" id="SSF55073">
    <property type="entry name" value="Nucleotide cyclase"/>
    <property type="match status" value="1"/>
</dbReference>
<dbReference type="PROSITE" id="PS50887">
    <property type="entry name" value="GGDEF"/>
    <property type="match status" value="1"/>
</dbReference>
<dbReference type="EMBL" id="VSSQ01079591">
    <property type="protein sequence ID" value="MPN29066.1"/>
    <property type="molecule type" value="Genomic_DNA"/>
</dbReference>
<feature type="domain" description="GGDEF" evidence="1">
    <location>
        <begin position="1"/>
        <end position="123"/>
    </location>
</feature>
<accession>A0A645GS72</accession>
<dbReference type="GO" id="GO:0043709">
    <property type="term" value="P:cell adhesion involved in single-species biofilm formation"/>
    <property type="evidence" value="ECO:0007669"/>
    <property type="project" value="TreeGrafter"/>
</dbReference>
<dbReference type="PANTHER" id="PTHR45138">
    <property type="entry name" value="REGULATORY COMPONENTS OF SENSORY TRANSDUCTION SYSTEM"/>
    <property type="match status" value="1"/>
</dbReference>
<dbReference type="InterPro" id="IPR050469">
    <property type="entry name" value="Diguanylate_Cyclase"/>
</dbReference>
<comment type="caution">
    <text evidence="2">The sequence shown here is derived from an EMBL/GenBank/DDBJ whole genome shotgun (WGS) entry which is preliminary data.</text>
</comment>
<evidence type="ECO:0000259" key="1">
    <source>
        <dbReference type="PROSITE" id="PS50887"/>
    </source>
</evidence>
<keyword evidence="2" id="KW-0548">Nucleotidyltransferase</keyword>
<dbReference type="GO" id="GO:0005886">
    <property type="term" value="C:plasma membrane"/>
    <property type="evidence" value="ECO:0007669"/>
    <property type="project" value="TreeGrafter"/>
</dbReference>